<keyword evidence="2" id="KW-1185">Reference proteome</keyword>
<accession>A0ABY1PR24</accession>
<name>A0ABY1PR24_9BACT</name>
<comment type="caution">
    <text evidence="1">The sequence shown here is derived from an EMBL/GenBank/DDBJ whole genome shotgun (WGS) entry which is preliminary data.</text>
</comment>
<dbReference type="RefSeq" id="WP_283430843.1">
    <property type="nucleotide sequence ID" value="NZ_FXUG01000001.1"/>
</dbReference>
<proteinExistence type="predicted"/>
<organism evidence="1 2">
    <name type="scientific">Neorhodopirellula lusitana</name>
    <dbReference type="NCBI Taxonomy" id="445327"/>
    <lineage>
        <taxon>Bacteria</taxon>
        <taxon>Pseudomonadati</taxon>
        <taxon>Planctomycetota</taxon>
        <taxon>Planctomycetia</taxon>
        <taxon>Pirellulales</taxon>
        <taxon>Pirellulaceae</taxon>
        <taxon>Neorhodopirellula</taxon>
    </lineage>
</organism>
<evidence type="ECO:0000313" key="1">
    <source>
        <dbReference type="EMBL" id="SMP41694.1"/>
    </source>
</evidence>
<dbReference type="EMBL" id="FXUG01000001">
    <property type="protein sequence ID" value="SMP41694.1"/>
    <property type="molecule type" value="Genomic_DNA"/>
</dbReference>
<protein>
    <submittedName>
        <fullName evidence="1">Uncharacterized protein</fullName>
    </submittedName>
</protein>
<gene>
    <name evidence="1" type="ORF">SAMN06265222_101633</name>
</gene>
<dbReference type="Proteomes" id="UP001158067">
    <property type="component" value="Unassembled WGS sequence"/>
</dbReference>
<evidence type="ECO:0000313" key="2">
    <source>
        <dbReference type="Proteomes" id="UP001158067"/>
    </source>
</evidence>
<reference evidence="1 2" key="1">
    <citation type="submission" date="2017-05" db="EMBL/GenBank/DDBJ databases">
        <authorList>
            <person name="Varghese N."/>
            <person name="Submissions S."/>
        </authorList>
    </citation>
    <scope>NUCLEOTIDE SEQUENCE [LARGE SCALE GENOMIC DNA]</scope>
    <source>
        <strain evidence="1 2">DSM 25457</strain>
    </source>
</reference>
<sequence>MNDPTMNVNQNPRWFRDEDGTCENRWNGKKSYQVQLANHGVCLVRTVFKLHPRETETWCLLRFLCKSKPIDVLVPLESLADEKAFLQVAPLGFSFSALSKAFILLRECLMGEAGK</sequence>